<protein>
    <submittedName>
        <fullName evidence="3">Uncharacterized protein</fullName>
    </submittedName>
</protein>
<organism evidence="3 4">
    <name type="scientific">Plantactinospora soyae</name>
    <dbReference type="NCBI Taxonomy" id="1544732"/>
    <lineage>
        <taxon>Bacteria</taxon>
        <taxon>Bacillati</taxon>
        <taxon>Actinomycetota</taxon>
        <taxon>Actinomycetes</taxon>
        <taxon>Micromonosporales</taxon>
        <taxon>Micromonosporaceae</taxon>
        <taxon>Plantactinospora</taxon>
    </lineage>
</organism>
<dbReference type="EMBL" id="JADBEB010000001">
    <property type="protein sequence ID" value="MBE1484384.1"/>
    <property type="molecule type" value="Genomic_DNA"/>
</dbReference>
<keyword evidence="1" id="KW-0175">Coiled coil</keyword>
<sequence length="474" mass="52593">MSGRKVSYVSVEESEARKMREAQARLTELRADVPKLLNKVRDDTRREADRRFREADERQRRYAAAVDKLSADIRQVEVAARRRTEENARRLRQELNAEIDAVQQQHAVDLAEHDRRMRTAVQQSERRLQSAIVAESTVRQQVTEQLASDIRQVGRDVAAQRERELAAARQWLADAEVLRNYIAGDLAHERLAPGQLQRLAQDLRLAVANADNGLSQAAVAQAQAAYAGLSELRATVELREQEWSALRGQTYERLLLLREMVHAVAQPGTGPDDGVDVDFWTHGRYQALQEELGQAVALAGQDGPDAPGPEELRRLLEVEAPRLQAEHERLVDTAAAAANNSQLRANIADRVVQTLAVAGYDRDVDGGYEGEDFRGGFVARTRHEDGSEVLVTIMPVDERGTAELAIHSIHTRIGSEEERRSRATALVTQLRAGGLRVSDPAEAQPPTQLDELRDITRIKKSPPGAVVPAPGAPQ</sequence>
<comment type="caution">
    <text evidence="3">The sequence shown here is derived from an EMBL/GenBank/DDBJ whole genome shotgun (WGS) entry which is preliminary data.</text>
</comment>
<evidence type="ECO:0000313" key="4">
    <source>
        <dbReference type="Proteomes" id="UP000649753"/>
    </source>
</evidence>
<evidence type="ECO:0000256" key="2">
    <source>
        <dbReference type="SAM" id="MobiDB-lite"/>
    </source>
</evidence>
<evidence type="ECO:0000313" key="3">
    <source>
        <dbReference type="EMBL" id="MBE1484384.1"/>
    </source>
</evidence>
<dbReference type="AlphaFoldDB" id="A0A927LYR8"/>
<accession>A0A927LYR8</accession>
<gene>
    <name evidence="3" type="ORF">H4W31_000022</name>
</gene>
<name>A0A927LYR8_9ACTN</name>
<feature type="compositionally biased region" description="Low complexity" evidence="2">
    <location>
        <begin position="462"/>
        <end position="474"/>
    </location>
</feature>
<dbReference type="Proteomes" id="UP000649753">
    <property type="component" value="Unassembled WGS sequence"/>
</dbReference>
<reference evidence="3" key="1">
    <citation type="submission" date="2020-10" db="EMBL/GenBank/DDBJ databases">
        <title>Sequencing the genomes of 1000 actinobacteria strains.</title>
        <authorList>
            <person name="Klenk H.-P."/>
        </authorList>
    </citation>
    <scope>NUCLEOTIDE SEQUENCE</scope>
    <source>
        <strain evidence="3">DSM 46832</strain>
    </source>
</reference>
<feature type="region of interest" description="Disordered" evidence="2">
    <location>
        <begin position="436"/>
        <end position="474"/>
    </location>
</feature>
<keyword evidence="4" id="KW-1185">Reference proteome</keyword>
<dbReference type="RefSeq" id="WP_192764757.1">
    <property type="nucleotide sequence ID" value="NZ_JADBEB010000001.1"/>
</dbReference>
<proteinExistence type="predicted"/>
<evidence type="ECO:0000256" key="1">
    <source>
        <dbReference type="SAM" id="Coils"/>
    </source>
</evidence>
<feature type="coiled-coil region" evidence="1">
    <location>
        <begin position="12"/>
        <end position="39"/>
    </location>
</feature>